<sequence length="433" mass="48530">MLLLDLPPEIFQRVVHELVLDVGINEAWKLRGVSRTFASEIHHDIFAYQPKETLIAHLSRNRYAKILENNFPLYIRNRMNTGVDSDGVLVFKVKALLDYLMKELHIQDFERRQHYAAQLSEGILRFGGDPWNRVQWTEAFVWGQGTYQNFTQAVANKMKLSPATAAEKLCAAVAVNAYDLVPSLFEQSEDPSNTHFVPPLVIAVKKGDVEMSRTLLECYKKSYPQRNARRDKFTAILVAIEANSVEALKLLLHSCKSWDRGQETEKSMRQQWMNKAAATGSVALLEAIIEMKGGRKRMLTQEVVKSICGYGTVPLINHYIGTGLLDVNKTWSHTSPLVAATEEPGFSGNERIPALVLAGADINKATGDGSTALFAALKHSAIGTVNYLLNHGADTNTESWPRYFYENTLKRRLQRILAGRAKAQLSATQTRNA</sequence>
<dbReference type="SMART" id="SM00248">
    <property type="entry name" value="ANK"/>
    <property type="match status" value="3"/>
</dbReference>
<organism evidence="4 5">
    <name type="scientific">Paraphaeosphaeria minitans</name>
    <dbReference type="NCBI Taxonomy" id="565426"/>
    <lineage>
        <taxon>Eukaryota</taxon>
        <taxon>Fungi</taxon>
        <taxon>Dikarya</taxon>
        <taxon>Ascomycota</taxon>
        <taxon>Pezizomycotina</taxon>
        <taxon>Dothideomycetes</taxon>
        <taxon>Pleosporomycetidae</taxon>
        <taxon>Pleosporales</taxon>
        <taxon>Massarineae</taxon>
        <taxon>Didymosphaeriaceae</taxon>
        <taxon>Paraphaeosphaeria</taxon>
    </lineage>
</organism>
<dbReference type="InterPro" id="IPR002110">
    <property type="entry name" value="Ankyrin_rpt"/>
</dbReference>
<evidence type="ECO:0000313" key="4">
    <source>
        <dbReference type="EMBL" id="KAF9741725.1"/>
    </source>
</evidence>
<dbReference type="PROSITE" id="PS50088">
    <property type="entry name" value="ANK_REPEAT"/>
    <property type="match status" value="1"/>
</dbReference>
<dbReference type="SUPFAM" id="SSF48403">
    <property type="entry name" value="Ankyrin repeat"/>
    <property type="match status" value="1"/>
</dbReference>
<feature type="repeat" description="ANK" evidence="3">
    <location>
        <begin position="368"/>
        <end position="400"/>
    </location>
</feature>
<name>A0A9P6GWA2_9PLEO</name>
<reference evidence="4" key="1">
    <citation type="journal article" date="2020" name="Mol. Plant Microbe Interact.">
        <title>Genome Sequence of the Biocontrol Agent Coniothyrium minitans strain Conio (IMI 134523).</title>
        <authorList>
            <person name="Patel D."/>
            <person name="Shittu T.A."/>
            <person name="Baroncelli R."/>
            <person name="Muthumeenakshi S."/>
            <person name="Osborne T.H."/>
            <person name="Janganan T.K."/>
            <person name="Sreenivasaprasad S."/>
        </authorList>
    </citation>
    <scope>NUCLEOTIDE SEQUENCE</scope>
    <source>
        <strain evidence="4">Conio</strain>
    </source>
</reference>
<gene>
    <name evidence="4" type="ORF">PMIN01_01264</name>
</gene>
<dbReference type="AlphaFoldDB" id="A0A9P6GWA2"/>
<dbReference type="InterPro" id="IPR036770">
    <property type="entry name" value="Ankyrin_rpt-contain_sf"/>
</dbReference>
<protein>
    <submittedName>
        <fullName evidence="4">Nacht and ankyrin domain protein</fullName>
    </submittedName>
</protein>
<dbReference type="Pfam" id="PF00023">
    <property type="entry name" value="Ank"/>
    <property type="match status" value="1"/>
</dbReference>
<keyword evidence="5" id="KW-1185">Reference proteome</keyword>
<comment type="caution">
    <text evidence="4">The sequence shown here is derived from an EMBL/GenBank/DDBJ whole genome shotgun (WGS) entry which is preliminary data.</text>
</comment>
<evidence type="ECO:0000256" key="3">
    <source>
        <dbReference type="PROSITE-ProRule" id="PRU00023"/>
    </source>
</evidence>
<dbReference type="PROSITE" id="PS50297">
    <property type="entry name" value="ANK_REP_REGION"/>
    <property type="match status" value="1"/>
</dbReference>
<dbReference type="Proteomes" id="UP000756921">
    <property type="component" value="Unassembled WGS sequence"/>
</dbReference>
<evidence type="ECO:0000256" key="2">
    <source>
        <dbReference type="ARBA" id="ARBA00023043"/>
    </source>
</evidence>
<dbReference type="Pfam" id="PF12796">
    <property type="entry name" value="Ank_2"/>
    <property type="match status" value="1"/>
</dbReference>
<evidence type="ECO:0000256" key="1">
    <source>
        <dbReference type="ARBA" id="ARBA00022737"/>
    </source>
</evidence>
<dbReference type="PANTHER" id="PTHR24198">
    <property type="entry name" value="ANKYRIN REPEAT AND PROTEIN KINASE DOMAIN-CONTAINING PROTEIN"/>
    <property type="match status" value="1"/>
</dbReference>
<dbReference type="Gene3D" id="1.25.40.20">
    <property type="entry name" value="Ankyrin repeat-containing domain"/>
    <property type="match status" value="1"/>
</dbReference>
<accession>A0A9P6GWA2</accession>
<evidence type="ECO:0000313" key="5">
    <source>
        <dbReference type="Proteomes" id="UP000756921"/>
    </source>
</evidence>
<dbReference type="PANTHER" id="PTHR24198:SF165">
    <property type="entry name" value="ANKYRIN REPEAT-CONTAINING PROTEIN-RELATED"/>
    <property type="match status" value="1"/>
</dbReference>
<keyword evidence="1" id="KW-0677">Repeat</keyword>
<proteinExistence type="predicted"/>
<dbReference type="OrthoDB" id="3671334at2759"/>
<dbReference type="EMBL" id="WJXW01000001">
    <property type="protein sequence ID" value="KAF9741725.1"/>
    <property type="molecule type" value="Genomic_DNA"/>
</dbReference>
<keyword evidence="2 3" id="KW-0040">ANK repeat</keyword>